<evidence type="ECO:0000313" key="3">
    <source>
        <dbReference type="Proteomes" id="UP000054053"/>
    </source>
</evidence>
<dbReference type="EMBL" id="BBTG02000062">
    <property type="protein sequence ID" value="GAO17983.1"/>
    <property type="molecule type" value="Genomic_DNA"/>
</dbReference>
<comment type="caution">
    <text evidence="2">The sequence shown here is derived from an EMBL/GenBank/DDBJ whole genome shotgun (WGS) entry which is preliminary data.</text>
</comment>
<feature type="region of interest" description="Disordered" evidence="1">
    <location>
        <begin position="1"/>
        <end position="59"/>
    </location>
</feature>
<name>A0A1B5L5Z3_USTVR</name>
<protein>
    <submittedName>
        <fullName evidence="2">Uncharacterized protein</fullName>
    </submittedName>
</protein>
<evidence type="ECO:0000256" key="1">
    <source>
        <dbReference type="SAM" id="MobiDB-lite"/>
    </source>
</evidence>
<dbReference type="Proteomes" id="UP000054053">
    <property type="component" value="Unassembled WGS sequence"/>
</dbReference>
<gene>
    <name evidence="2" type="ORF">UVI_02060080</name>
</gene>
<feature type="compositionally biased region" description="Basic and acidic residues" evidence="1">
    <location>
        <begin position="37"/>
        <end position="52"/>
    </location>
</feature>
<organism evidence="2 3">
    <name type="scientific">Ustilaginoidea virens</name>
    <name type="common">Rice false smut fungus</name>
    <name type="synonym">Villosiclava virens</name>
    <dbReference type="NCBI Taxonomy" id="1159556"/>
    <lineage>
        <taxon>Eukaryota</taxon>
        <taxon>Fungi</taxon>
        <taxon>Dikarya</taxon>
        <taxon>Ascomycota</taxon>
        <taxon>Pezizomycotina</taxon>
        <taxon>Sordariomycetes</taxon>
        <taxon>Hypocreomycetidae</taxon>
        <taxon>Hypocreales</taxon>
        <taxon>Clavicipitaceae</taxon>
        <taxon>Ustilaginoidea</taxon>
    </lineage>
</organism>
<sequence>MPYMEPITPMNTPLDNEESAGEDAGGAEAGYGAAEDQADRVGRRTAHQRADFEEQDGEEVDPFDRVKGVELAKDELHGARGEEVGGAVPAHVLDGVELVCYSGDRRRDDCVVLEHVRDMQLALLVLWQKGARTYEGHAEHRKAKRHGDEDEPPGRGVVVVVILRCSRVAKAGANHGLLAKGNGSGGDSEKTSPCYTDRTTWTREQCPNSAVAAVPGAPPRRKVLTLMYAWYVWSWLLGQSGPLTPAVLRSAPFSSAQLSSAQSYGAGKSCNVPRQP</sequence>
<proteinExistence type="predicted"/>
<evidence type="ECO:0000313" key="2">
    <source>
        <dbReference type="EMBL" id="GAO17983.1"/>
    </source>
</evidence>
<reference evidence="3" key="1">
    <citation type="journal article" date="2016" name="Genome Announc.">
        <title>Genome sequence of Ustilaginoidea virens IPU010, a rice pathogenic fungus causing false smut.</title>
        <authorList>
            <person name="Kumagai T."/>
            <person name="Ishii T."/>
            <person name="Terai G."/>
            <person name="Umemura M."/>
            <person name="Machida M."/>
            <person name="Asai K."/>
        </authorList>
    </citation>
    <scope>NUCLEOTIDE SEQUENCE [LARGE SCALE GENOMIC DNA]</scope>
    <source>
        <strain evidence="3">IPU010</strain>
    </source>
</reference>
<dbReference type="AlphaFoldDB" id="A0A1B5L5Z3"/>
<accession>A0A1B5L5Z3</accession>